<sequence>MLISFEVENLLSFNEPVQLSMVPLPKQRLHKDHVINPANTRLFPLLRFAVIYGANAAGKSNLVRAMELVRELIEDGTHGGGEIDCPRFKLVPERLLQPAQATFKFRISDRQFAYRIAFDNERIWEERLDTISASTGKKDLVFQRHTEDSHVTVDIGTHLVGKGKKKIDRDFLSFVAQGTRPNQPFLTEARERNVEALIDIHEWFASSLKVLWPTSQPVGIELQVERNDEFREFLGKILSDAGTGIDKIETITKPIERADIPGTVLKSLQDDLLRRTSKSENAFLIIGGPLGDHHLVSKTEEGELHIHKLIALRGYDQDSVAFDLDELSDGARRLIELSASLWELLKGKKDRIIVIDEVDRSLHPYLLEMFIRLYMDHDEDPSNSQLIITTHQTNLLDLELLRKDEVWFAEKRQDGSSDLYSLADFEPRHDKDIRKDYLLGRYGAIPYIGNYAALTQDQGDS</sequence>
<dbReference type="Proteomes" id="UP000019140">
    <property type="component" value="Unassembled WGS sequence"/>
</dbReference>
<dbReference type="PANTHER" id="PTHR40396:SF1">
    <property type="entry name" value="ATPASE AAA-TYPE CORE DOMAIN-CONTAINING PROTEIN"/>
    <property type="match status" value="1"/>
</dbReference>
<dbReference type="InterPro" id="IPR003959">
    <property type="entry name" value="ATPase_AAA_core"/>
</dbReference>
<proteinExistence type="predicted"/>
<dbReference type="Pfam" id="PF13304">
    <property type="entry name" value="AAA_21"/>
    <property type="match status" value="1"/>
</dbReference>
<evidence type="ECO:0000259" key="1">
    <source>
        <dbReference type="Pfam" id="PF13304"/>
    </source>
</evidence>
<dbReference type="PANTHER" id="PTHR40396">
    <property type="entry name" value="ATPASE-LIKE PROTEIN"/>
    <property type="match status" value="1"/>
</dbReference>
<feature type="domain" description="ATPase AAA-type core" evidence="1">
    <location>
        <begin position="48"/>
        <end position="397"/>
    </location>
</feature>
<dbReference type="EMBL" id="AZHX01001687">
    <property type="protein sequence ID" value="ETX00840.1"/>
    <property type="molecule type" value="Genomic_DNA"/>
</dbReference>
<dbReference type="AlphaFoldDB" id="W4LSL1"/>
<dbReference type="GO" id="GO:0005524">
    <property type="term" value="F:ATP binding"/>
    <property type="evidence" value="ECO:0007669"/>
    <property type="project" value="InterPro"/>
</dbReference>
<dbReference type="GO" id="GO:0016887">
    <property type="term" value="F:ATP hydrolysis activity"/>
    <property type="evidence" value="ECO:0007669"/>
    <property type="project" value="InterPro"/>
</dbReference>
<reference evidence="2 3" key="1">
    <citation type="journal article" date="2014" name="Nature">
        <title>An environmental bacterial taxon with a large and distinct metabolic repertoire.</title>
        <authorList>
            <person name="Wilson M.C."/>
            <person name="Mori T."/>
            <person name="Ruckert C."/>
            <person name="Uria A.R."/>
            <person name="Helf M.J."/>
            <person name="Takada K."/>
            <person name="Gernert C."/>
            <person name="Steffens U.A."/>
            <person name="Heycke N."/>
            <person name="Schmitt S."/>
            <person name="Rinke C."/>
            <person name="Helfrich E.J."/>
            <person name="Brachmann A.O."/>
            <person name="Gurgui C."/>
            <person name="Wakimoto T."/>
            <person name="Kracht M."/>
            <person name="Crusemann M."/>
            <person name="Hentschel U."/>
            <person name="Abe I."/>
            <person name="Matsunaga S."/>
            <person name="Kalinowski J."/>
            <person name="Takeyama H."/>
            <person name="Piel J."/>
        </authorList>
    </citation>
    <scope>NUCLEOTIDE SEQUENCE [LARGE SCALE GENOMIC DNA]</scope>
    <source>
        <strain evidence="3">TSY2</strain>
    </source>
</reference>
<gene>
    <name evidence="2" type="ORF">ETSY2_38390</name>
</gene>
<dbReference type="Gene3D" id="3.40.50.300">
    <property type="entry name" value="P-loop containing nucleotide triphosphate hydrolases"/>
    <property type="match status" value="1"/>
</dbReference>
<dbReference type="PATRIC" id="fig|1429439.4.peg.6474"/>
<name>W4LSL1_9BACT</name>
<keyword evidence="3" id="KW-1185">Reference proteome</keyword>
<organism evidence="2 3">
    <name type="scientific">Candidatus Entotheonella gemina</name>
    <dbReference type="NCBI Taxonomy" id="1429439"/>
    <lineage>
        <taxon>Bacteria</taxon>
        <taxon>Pseudomonadati</taxon>
        <taxon>Nitrospinota/Tectimicrobiota group</taxon>
        <taxon>Candidatus Tectimicrobiota</taxon>
        <taxon>Candidatus Entotheonellia</taxon>
        <taxon>Candidatus Entotheonellales</taxon>
        <taxon>Candidatus Entotheonellaceae</taxon>
        <taxon>Candidatus Entotheonella</taxon>
    </lineage>
</organism>
<accession>W4LSL1</accession>
<comment type="caution">
    <text evidence="2">The sequence shown here is derived from an EMBL/GenBank/DDBJ whole genome shotgun (WGS) entry which is preliminary data.</text>
</comment>
<dbReference type="SUPFAM" id="SSF52540">
    <property type="entry name" value="P-loop containing nucleoside triphosphate hydrolases"/>
    <property type="match status" value="1"/>
</dbReference>
<evidence type="ECO:0000313" key="2">
    <source>
        <dbReference type="EMBL" id="ETX00840.1"/>
    </source>
</evidence>
<dbReference type="InterPro" id="IPR027417">
    <property type="entry name" value="P-loop_NTPase"/>
</dbReference>
<evidence type="ECO:0000313" key="3">
    <source>
        <dbReference type="Proteomes" id="UP000019140"/>
    </source>
</evidence>
<protein>
    <recommendedName>
        <fullName evidence="1">ATPase AAA-type core domain-containing protein</fullName>
    </recommendedName>
</protein>
<dbReference type="HOGENOM" id="CLU_046693_2_1_7"/>